<reference evidence="3 4" key="1">
    <citation type="submission" date="2021-04" db="EMBL/GenBank/DDBJ databases">
        <authorList>
            <person name="Bliznina A."/>
        </authorList>
    </citation>
    <scope>NUCLEOTIDE SEQUENCE [LARGE SCALE GENOMIC DNA]</scope>
</reference>
<dbReference type="SMART" id="SM00338">
    <property type="entry name" value="BRLZ"/>
    <property type="match status" value="1"/>
</dbReference>
<dbReference type="Proteomes" id="UP001158576">
    <property type="component" value="Chromosome XSR"/>
</dbReference>
<gene>
    <name evidence="3" type="ORF">OKIOD_LOCUS7440</name>
</gene>
<keyword evidence="1" id="KW-0175">Coiled coil</keyword>
<dbReference type="Pfam" id="PF00170">
    <property type="entry name" value="bZIP_1"/>
    <property type="match status" value="1"/>
</dbReference>
<dbReference type="PROSITE" id="PS00036">
    <property type="entry name" value="BZIP_BASIC"/>
    <property type="match status" value="1"/>
</dbReference>
<protein>
    <submittedName>
        <fullName evidence="3">Oidioi.mRNA.OKI2018_I69.XSR.g15882.t1.cds</fullName>
    </submittedName>
</protein>
<feature type="domain" description="BZIP" evidence="2">
    <location>
        <begin position="79"/>
        <end position="130"/>
    </location>
</feature>
<dbReference type="EMBL" id="OU015569">
    <property type="protein sequence ID" value="CAG5098679.1"/>
    <property type="molecule type" value="Genomic_DNA"/>
</dbReference>
<dbReference type="InterPro" id="IPR004827">
    <property type="entry name" value="bZIP"/>
</dbReference>
<evidence type="ECO:0000313" key="4">
    <source>
        <dbReference type="Proteomes" id="UP001158576"/>
    </source>
</evidence>
<accession>A0ABN7SE99</accession>
<dbReference type="SUPFAM" id="SSF57959">
    <property type="entry name" value="Leucine zipper domain"/>
    <property type="match status" value="1"/>
</dbReference>
<keyword evidence="4" id="KW-1185">Reference proteome</keyword>
<dbReference type="PANTHER" id="PTHR45879:SF3">
    <property type="entry name" value="CYCLIC AMP RESPONSE ELEMENT-BINDING PROTEIN B"/>
    <property type="match status" value="1"/>
</dbReference>
<dbReference type="CDD" id="cd14690">
    <property type="entry name" value="bZIP_CREB1"/>
    <property type="match status" value="1"/>
</dbReference>
<evidence type="ECO:0000259" key="2">
    <source>
        <dbReference type="PROSITE" id="PS50217"/>
    </source>
</evidence>
<evidence type="ECO:0000256" key="1">
    <source>
        <dbReference type="SAM" id="Coils"/>
    </source>
</evidence>
<dbReference type="PROSITE" id="PS50217">
    <property type="entry name" value="BZIP"/>
    <property type="match status" value="1"/>
</dbReference>
<evidence type="ECO:0000313" key="3">
    <source>
        <dbReference type="EMBL" id="CAG5098679.1"/>
    </source>
</evidence>
<dbReference type="InterPro" id="IPR001630">
    <property type="entry name" value="Leuzip_CREB"/>
</dbReference>
<proteinExistence type="predicted"/>
<dbReference type="InterPro" id="IPR046347">
    <property type="entry name" value="bZIP_sf"/>
</dbReference>
<dbReference type="PRINTS" id="PR00041">
    <property type="entry name" value="LEUZIPPRCREB"/>
</dbReference>
<organism evidence="3 4">
    <name type="scientific">Oikopleura dioica</name>
    <name type="common">Tunicate</name>
    <dbReference type="NCBI Taxonomy" id="34765"/>
    <lineage>
        <taxon>Eukaryota</taxon>
        <taxon>Metazoa</taxon>
        <taxon>Chordata</taxon>
        <taxon>Tunicata</taxon>
        <taxon>Appendicularia</taxon>
        <taxon>Copelata</taxon>
        <taxon>Oikopleuridae</taxon>
        <taxon>Oikopleura</taxon>
    </lineage>
</organism>
<sequence length="148" mass="17099">MESVDEGTASSFDIVPFTQMNQRSVSGCEFWFDASRHQLNNNPDFNFHMSGSDGMYMNPMAHNFVSSHSAPSEIAEEAARRREIRLSKNREAARECRRKKKEYVKCLENRVQVLEEQNRSLIEELQNLKDIHSNTRSQMNQGVKSELA</sequence>
<name>A0ABN7SE99_OIKDI</name>
<dbReference type="PANTHER" id="PTHR45879">
    <property type="entry name" value="CYCLIC AMP RESPONSE ELEMENT-BINDING PROTEIN B"/>
    <property type="match status" value="1"/>
</dbReference>
<dbReference type="Gene3D" id="1.20.5.170">
    <property type="match status" value="1"/>
</dbReference>
<feature type="coiled-coil region" evidence="1">
    <location>
        <begin position="97"/>
        <end position="138"/>
    </location>
</feature>